<reference evidence="6 7" key="1">
    <citation type="journal article" date="2018" name="Plant J.">
        <title>Genome sequences of Chlorella sorokiniana UTEX 1602 and Micractinium conductrix SAG 241.80: implications to maltose excretion by a green alga.</title>
        <authorList>
            <person name="Arriola M.B."/>
            <person name="Velmurugan N."/>
            <person name="Zhang Y."/>
            <person name="Plunkett M.H."/>
            <person name="Hondzo H."/>
            <person name="Barney B.M."/>
        </authorList>
    </citation>
    <scope>NUCLEOTIDE SEQUENCE [LARGE SCALE GENOMIC DNA]</scope>
    <source>
        <strain evidence="7">UTEX 1602</strain>
    </source>
</reference>
<dbReference type="InterPro" id="IPR001002">
    <property type="entry name" value="Chitin-bd_1"/>
</dbReference>
<feature type="disulfide bond" evidence="2">
    <location>
        <begin position="413"/>
        <end position="425"/>
    </location>
</feature>
<gene>
    <name evidence="6" type="ORF">C2E21_8241</name>
</gene>
<dbReference type="PANTHER" id="PTHR45985:SF3">
    <property type="entry name" value="CHITIN DEACETYLASE-LIKE 4"/>
    <property type="match status" value="1"/>
</dbReference>
<dbReference type="CDD" id="cd10919">
    <property type="entry name" value="CE4_CDA_like"/>
    <property type="match status" value="1"/>
</dbReference>
<evidence type="ECO:0000256" key="4">
    <source>
        <dbReference type="SAM" id="SignalP"/>
    </source>
</evidence>
<dbReference type="GO" id="GO:0016810">
    <property type="term" value="F:hydrolase activity, acting on carbon-nitrogen (but not peptide) bonds"/>
    <property type="evidence" value="ECO:0007669"/>
    <property type="project" value="InterPro"/>
</dbReference>
<dbReference type="Proteomes" id="UP000239899">
    <property type="component" value="Unassembled WGS sequence"/>
</dbReference>
<dbReference type="SUPFAM" id="SSF57016">
    <property type="entry name" value="Plant lectins/antimicrobial peptides"/>
    <property type="match status" value="1"/>
</dbReference>
<evidence type="ECO:0000256" key="2">
    <source>
        <dbReference type="PROSITE-ProRule" id="PRU00261"/>
    </source>
</evidence>
<dbReference type="SMART" id="SM00270">
    <property type="entry name" value="ChtBD1"/>
    <property type="match status" value="1"/>
</dbReference>
<keyword evidence="1 2" id="KW-0147">Chitin-binding</keyword>
<dbReference type="Gene3D" id="3.30.60.10">
    <property type="entry name" value="Endochitinase-like"/>
    <property type="match status" value="1"/>
</dbReference>
<dbReference type="CDD" id="cd00035">
    <property type="entry name" value="ChtBD1"/>
    <property type="match status" value="1"/>
</dbReference>
<dbReference type="InterPro" id="IPR052740">
    <property type="entry name" value="CE4"/>
</dbReference>
<dbReference type="PANTHER" id="PTHR45985">
    <property type="match status" value="1"/>
</dbReference>
<evidence type="ECO:0000313" key="7">
    <source>
        <dbReference type="Proteomes" id="UP000239899"/>
    </source>
</evidence>
<dbReference type="STRING" id="3076.A0A2P6TEZ7"/>
<dbReference type="AlphaFoldDB" id="A0A2P6TEZ7"/>
<organism evidence="6 7">
    <name type="scientific">Chlorella sorokiniana</name>
    <name type="common">Freshwater green alga</name>
    <dbReference type="NCBI Taxonomy" id="3076"/>
    <lineage>
        <taxon>Eukaryota</taxon>
        <taxon>Viridiplantae</taxon>
        <taxon>Chlorophyta</taxon>
        <taxon>core chlorophytes</taxon>
        <taxon>Trebouxiophyceae</taxon>
        <taxon>Chlorellales</taxon>
        <taxon>Chlorellaceae</taxon>
        <taxon>Chlorella clade</taxon>
        <taxon>Chlorella</taxon>
    </lineage>
</organism>
<dbReference type="PROSITE" id="PS50941">
    <property type="entry name" value="CHIT_BIND_I_2"/>
    <property type="match status" value="1"/>
</dbReference>
<dbReference type="Pfam" id="PF01522">
    <property type="entry name" value="Polysacc_deac_1"/>
    <property type="match status" value="1"/>
</dbReference>
<dbReference type="OrthoDB" id="508839at2759"/>
<dbReference type="GO" id="GO:0008061">
    <property type="term" value="F:chitin binding"/>
    <property type="evidence" value="ECO:0007669"/>
    <property type="project" value="UniProtKB-UniRule"/>
</dbReference>
<dbReference type="EMBL" id="LHPG02000019">
    <property type="protein sequence ID" value="PRW32546.1"/>
    <property type="molecule type" value="Genomic_DNA"/>
</dbReference>
<evidence type="ECO:0000256" key="3">
    <source>
        <dbReference type="SAM" id="MobiDB-lite"/>
    </source>
</evidence>
<sequence>MQRFSSRLHAGLCAVVLLQVAAAAAQAGSTKASVTPPFSPNSANPQFILLTNDDSVTQGVYNALTSVTTGRKSLTGCAAAATLFAVGRRDWGQDCALVKKLYNAGYEVADHTQNHISLRGLPYAQVEKEISEGRRSLAACGIPAADLVGFRGPLLETDVNTRKALSTLGFLYDSTLLEETSGNSVSRSLSQRVYPFSMDNGVPLNCRWFGGIQTCSTSERWPGLYEIPVWNLWPDKTPSFMLLAPTLLYVSFLSFLQIPVWNLWLNKTPYSMDYGTGSNAYALLKANFDAAYAGNRAPLPIFVHEPWLQEGSNLAGLKQFVDYALKKPDVYLVTMRQLIGWMKNPIPANRLTPEGLGCGKPGGAYGTGKPGAVRAQSSTPSSSPKPSPSPSPKPSLPVAAPGGACGPAVGARCPINQCCSQYGYCGITAQHCGAGCQKTYGQCNK</sequence>
<dbReference type="SUPFAM" id="SSF88713">
    <property type="entry name" value="Glycoside hydrolase/deacetylase"/>
    <property type="match status" value="1"/>
</dbReference>
<evidence type="ECO:0000259" key="5">
    <source>
        <dbReference type="PROSITE" id="PS50941"/>
    </source>
</evidence>
<evidence type="ECO:0000256" key="1">
    <source>
        <dbReference type="ARBA" id="ARBA00022669"/>
    </source>
</evidence>
<protein>
    <submittedName>
        <fullName evidence="6">Polysaccharide deacetylase isoform B</fullName>
    </submittedName>
</protein>
<feature type="disulfide bond" evidence="2">
    <location>
        <begin position="418"/>
        <end position="432"/>
    </location>
</feature>
<dbReference type="InterPro" id="IPR002509">
    <property type="entry name" value="NODB_dom"/>
</dbReference>
<dbReference type="GO" id="GO:0005975">
    <property type="term" value="P:carbohydrate metabolic process"/>
    <property type="evidence" value="ECO:0007669"/>
    <property type="project" value="InterPro"/>
</dbReference>
<comment type="caution">
    <text evidence="6">The sequence shown here is derived from an EMBL/GenBank/DDBJ whole genome shotgun (WGS) entry which is preliminary data.</text>
</comment>
<accession>A0A2P6TEZ7</accession>
<feature type="region of interest" description="Disordered" evidence="3">
    <location>
        <begin position="368"/>
        <end position="398"/>
    </location>
</feature>
<feature type="compositionally biased region" description="Pro residues" evidence="3">
    <location>
        <begin position="383"/>
        <end position="395"/>
    </location>
</feature>
<dbReference type="Pfam" id="PF00187">
    <property type="entry name" value="Chitin_bind_1"/>
    <property type="match status" value="1"/>
</dbReference>
<dbReference type="Gene3D" id="3.20.20.370">
    <property type="entry name" value="Glycoside hydrolase/deacetylase"/>
    <property type="match status" value="1"/>
</dbReference>
<dbReference type="InterPro" id="IPR011330">
    <property type="entry name" value="Glyco_hydro/deAcase_b/a-brl"/>
</dbReference>
<keyword evidence="4" id="KW-0732">Signal</keyword>
<name>A0A2P6TEZ7_CHLSO</name>
<keyword evidence="7" id="KW-1185">Reference proteome</keyword>
<comment type="caution">
    <text evidence="2">Lacks conserved residue(s) required for the propagation of feature annotation.</text>
</comment>
<proteinExistence type="predicted"/>
<dbReference type="InterPro" id="IPR036861">
    <property type="entry name" value="Endochitinase-like_sf"/>
</dbReference>
<keyword evidence="2" id="KW-1015">Disulfide bond</keyword>
<feature type="signal peptide" evidence="4">
    <location>
        <begin position="1"/>
        <end position="23"/>
    </location>
</feature>
<feature type="chain" id="PRO_5015122786" evidence="4">
    <location>
        <begin position="24"/>
        <end position="445"/>
    </location>
</feature>
<evidence type="ECO:0000313" key="6">
    <source>
        <dbReference type="EMBL" id="PRW32546.1"/>
    </source>
</evidence>
<feature type="domain" description="Chitin-binding type-1" evidence="5">
    <location>
        <begin position="402"/>
        <end position="445"/>
    </location>
</feature>